<accession>K9YWV9</accession>
<dbReference type="STRING" id="13035.Dacsa_2179"/>
<gene>
    <name evidence="2" type="ORF">Dacsa_2179</name>
</gene>
<protein>
    <submittedName>
        <fullName evidence="2">Nucleoside-diphosphate-sugar epimerase</fullName>
    </submittedName>
</protein>
<organism evidence="2 3">
    <name type="scientific">Dactylococcopsis salina (strain PCC 8305)</name>
    <name type="common">Myxobactron salinum</name>
    <dbReference type="NCBI Taxonomy" id="13035"/>
    <lineage>
        <taxon>Bacteria</taxon>
        <taxon>Bacillati</taxon>
        <taxon>Cyanobacteriota</taxon>
        <taxon>Cyanophyceae</taxon>
        <taxon>Nodosilineales</taxon>
        <taxon>Cymatolegaceae</taxon>
        <taxon>Dactylococcopsis</taxon>
    </lineage>
</organism>
<dbReference type="Gene3D" id="3.40.50.720">
    <property type="entry name" value="NAD(P)-binding Rossmann-like Domain"/>
    <property type="match status" value="1"/>
</dbReference>
<proteinExistence type="predicted"/>
<dbReference type="PANTHER" id="PTHR43000">
    <property type="entry name" value="DTDP-D-GLUCOSE 4,6-DEHYDRATASE-RELATED"/>
    <property type="match status" value="1"/>
</dbReference>
<dbReference type="HOGENOM" id="CLU_007383_1_7_3"/>
<evidence type="ECO:0000313" key="2">
    <source>
        <dbReference type="EMBL" id="AFZ50805.1"/>
    </source>
</evidence>
<dbReference type="KEGG" id="dsl:Dacsa_2179"/>
<name>K9YWV9_DACS8</name>
<dbReference type="SUPFAM" id="SSF51735">
    <property type="entry name" value="NAD(P)-binding Rossmann-fold domains"/>
    <property type="match status" value="1"/>
</dbReference>
<dbReference type="InterPro" id="IPR016040">
    <property type="entry name" value="NAD(P)-bd_dom"/>
</dbReference>
<sequence>MNILVTGGVGFVGSHIVERLIERGENVFVFDVFNNETTKASEKNDNKTYLENKFKLYKEKGGSLVMIKGDLTKYDSIYSAIKENKISRVIHVAGMVDDRRSVMFPMEYVDVNIKGVINLLKACGECKVQHVIQTSTRSCFGQFDSPNTMLYEDSPRHPINPYGATKVASDAFGHVYHTIYPEMKVSIIRIFATYGPRGRPDMIPRICVERIYKGEAIQKFGTGEATRVWIYVSDIVDAYMLTLDNPPRSGFEEYNTGHHVATTLNDMIAMAEKLIGKKAIIEQKPVPKGDASYVGKSCYDKIKAELGWEPKVSLEEGLSLTLKYWLESEERVPI</sequence>
<dbReference type="InterPro" id="IPR036291">
    <property type="entry name" value="NAD(P)-bd_dom_sf"/>
</dbReference>
<feature type="domain" description="NAD(P)-binding" evidence="1">
    <location>
        <begin position="4"/>
        <end position="319"/>
    </location>
</feature>
<keyword evidence="3" id="KW-1185">Reference proteome</keyword>
<dbReference type="eggNOG" id="COG0451">
    <property type="taxonomic scope" value="Bacteria"/>
</dbReference>
<dbReference type="Proteomes" id="UP000010482">
    <property type="component" value="Chromosome"/>
</dbReference>
<dbReference type="AlphaFoldDB" id="K9YWV9"/>
<dbReference type="Pfam" id="PF16363">
    <property type="entry name" value="GDP_Man_Dehyd"/>
    <property type="match status" value="1"/>
</dbReference>
<evidence type="ECO:0000313" key="3">
    <source>
        <dbReference type="Proteomes" id="UP000010482"/>
    </source>
</evidence>
<evidence type="ECO:0000259" key="1">
    <source>
        <dbReference type="Pfam" id="PF16363"/>
    </source>
</evidence>
<reference evidence="2" key="1">
    <citation type="submission" date="2012-04" db="EMBL/GenBank/DDBJ databases">
        <title>Finished genome of Dactylococcopsis salina PCC 8305.</title>
        <authorList>
            <consortium name="US DOE Joint Genome Institute"/>
            <person name="Gugger M."/>
            <person name="Coursin T."/>
            <person name="Rippka R."/>
            <person name="Tandeau De Marsac N."/>
            <person name="Huntemann M."/>
            <person name="Wei C.-L."/>
            <person name="Han J."/>
            <person name="Detter J.C."/>
            <person name="Han C."/>
            <person name="Tapia R."/>
            <person name="Daligault H."/>
            <person name="Chen A."/>
            <person name="Krypides N."/>
            <person name="Mavromatis K."/>
            <person name="Markowitz V."/>
            <person name="Szeto E."/>
            <person name="Ivanova N."/>
            <person name="Ovchinnikova G."/>
            <person name="Pagani I."/>
            <person name="Pati A."/>
            <person name="Goodwin L."/>
            <person name="Peters L."/>
            <person name="Pitluck S."/>
            <person name="Woyke T."/>
            <person name="Kerfeld C."/>
        </authorList>
    </citation>
    <scope>NUCLEOTIDE SEQUENCE [LARGE SCALE GENOMIC DNA]</scope>
    <source>
        <strain evidence="2">PCC 8305</strain>
    </source>
</reference>
<dbReference type="EMBL" id="CP003944">
    <property type="protein sequence ID" value="AFZ50805.1"/>
    <property type="molecule type" value="Genomic_DNA"/>
</dbReference>